<dbReference type="PANTHER" id="PTHR33248">
    <property type="entry name" value="ZINC ION-BINDING PROTEIN"/>
    <property type="match status" value="1"/>
</dbReference>
<accession>A0A9C6WRE9</accession>
<protein>
    <submittedName>
        <fullName evidence="3">Uncharacterized protein LOC127748500</fullName>
    </submittedName>
</protein>
<dbReference type="Proteomes" id="UP000515211">
    <property type="component" value="Chromosome 6"/>
</dbReference>
<reference evidence="2" key="1">
    <citation type="journal article" date="2016" name="Nat. Genet.">
        <title>The genome sequences of Arachis duranensis and Arachis ipaensis, the diploid ancestors of cultivated peanut.</title>
        <authorList>
            <person name="Bertioli D.J."/>
            <person name="Cannon S.B."/>
            <person name="Froenicke L."/>
            <person name="Huang G."/>
            <person name="Farmer A.D."/>
            <person name="Cannon E.K."/>
            <person name="Liu X."/>
            <person name="Gao D."/>
            <person name="Clevenger J."/>
            <person name="Dash S."/>
            <person name="Ren L."/>
            <person name="Moretzsohn M.C."/>
            <person name="Shirasawa K."/>
            <person name="Huang W."/>
            <person name="Vidigal B."/>
            <person name="Abernathy B."/>
            <person name="Chu Y."/>
            <person name="Niederhuth C.E."/>
            <person name="Umale P."/>
            <person name="Araujo A.C."/>
            <person name="Kozik A."/>
            <person name="Kim K.D."/>
            <person name="Burow M.D."/>
            <person name="Varshney R.K."/>
            <person name="Wang X."/>
            <person name="Zhang X."/>
            <person name="Barkley N."/>
            <person name="Guimaraes P.M."/>
            <person name="Isobe S."/>
            <person name="Guo B."/>
            <person name="Liao B."/>
            <person name="Stalker H.T."/>
            <person name="Schmitz R.J."/>
            <person name="Scheffler B.E."/>
            <person name="Leal-Bertioli S.C."/>
            <person name="Xun X."/>
            <person name="Jackson S.A."/>
            <person name="Michelmore R."/>
            <person name="Ozias-Akins P."/>
        </authorList>
    </citation>
    <scope>NUCLEOTIDE SEQUENCE [LARGE SCALE GENOMIC DNA]</scope>
    <source>
        <strain evidence="2">cv. V14167</strain>
    </source>
</reference>
<evidence type="ECO:0000313" key="2">
    <source>
        <dbReference type="Proteomes" id="UP000515211"/>
    </source>
</evidence>
<evidence type="ECO:0000313" key="3">
    <source>
        <dbReference type="RefSeq" id="XP_052119041.1"/>
    </source>
</evidence>
<evidence type="ECO:0000256" key="1">
    <source>
        <dbReference type="SAM" id="Phobius"/>
    </source>
</evidence>
<gene>
    <name evidence="3" type="primary">LOC127748500</name>
</gene>
<reference evidence="3" key="2">
    <citation type="submission" date="2025-08" db="UniProtKB">
        <authorList>
            <consortium name="RefSeq"/>
        </authorList>
    </citation>
    <scope>IDENTIFICATION</scope>
    <source>
        <tissue evidence="3">Whole plant</tissue>
    </source>
</reference>
<proteinExistence type="predicted"/>
<dbReference type="AlphaFoldDB" id="A0A9C6WRE9"/>
<sequence>MATESLRSSRSRSSAQKRELLCGHDKRLVLRISGTKNNPVRRFWGYVYYEIKEECEFFRWTDPEAEAEDPLVARMKKKVAALKAKVRDIEWKFKVAAALGTVGWVGLFLFWLQIWLNQRQGLSCV</sequence>
<keyword evidence="1" id="KW-0812">Transmembrane</keyword>
<keyword evidence="2" id="KW-1185">Reference proteome</keyword>
<dbReference type="RefSeq" id="XP_052119041.1">
    <property type="nucleotide sequence ID" value="XM_052263081.1"/>
</dbReference>
<keyword evidence="1" id="KW-1133">Transmembrane helix</keyword>
<name>A0A9C6WRE9_ARADU</name>
<organism evidence="2 3">
    <name type="scientific">Arachis duranensis</name>
    <name type="common">Wild peanut</name>
    <dbReference type="NCBI Taxonomy" id="130453"/>
    <lineage>
        <taxon>Eukaryota</taxon>
        <taxon>Viridiplantae</taxon>
        <taxon>Streptophyta</taxon>
        <taxon>Embryophyta</taxon>
        <taxon>Tracheophyta</taxon>
        <taxon>Spermatophyta</taxon>
        <taxon>Magnoliopsida</taxon>
        <taxon>eudicotyledons</taxon>
        <taxon>Gunneridae</taxon>
        <taxon>Pentapetalae</taxon>
        <taxon>rosids</taxon>
        <taxon>fabids</taxon>
        <taxon>Fabales</taxon>
        <taxon>Fabaceae</taxon>
        <taxon>Papilionoideae</taxon>
        <taxon>50 kb inversion clade</taxon>
        <taxon>dalbergioids sensu lato</taxon>
        <taxon>Dalbergieae</taxon>
        <taxon>Pterocarpus clade</taxon>
        <taxon>Arachis</taxon>
    </lineage>
</organism>
<feature type="transmembrane region" description="Helical" evidence="1">
    <location>
        <begin position="95"/>
        <end position="116"/>
    </location>
</feature>
<dbReference type="GeneID" id="127748500"/>
<dbReference type="KEGG" id="adu:127748500"/>
<keyword evidence="1" id="KW-0472">Membrane</keyword>